<feature type="domain" description="Glycosyl transferase family 1" evidence="1">
    <location>
        <begin position="177"/>
        <end position="332"/>
    </location>
</feature>
<dbReference type="Proteomes" id="UP001312908">
    <property type="component" value="Unassembled WGS sequence"/>
</dbReference>
<dbReference type="GO" id="GO:0016740">
    <property type="term" value="F:transferase activity"/>
    <property type="evidence" value="ECO:0007669"/>
    <property type="project" value="UniProtKB-KW"/>
</dbReference>
<keyword evidence="4" id="KW-1185">Reference proteome</keyword>
<keyword evidence="3" id="KW-0808">Transferase</keyword>
<dbReference type="RefSeq" id="WP_394820298.1">
    <property type="nucleotide sequence ID" value="NZ_JAWJZY010000005.1"/>
</dbReference>
<evidence type="ECO:0000259" key="2">
    <source>
        <dbReference type="Pfam" id="PF13439"/>
    </source>
</evidence>
<organism evidence="3 4">
    <name type="scientific">Sorlinia euscelidii</name>
    <dbReference type="NCBI Taxonomy" id="3081148"/>
    <lineage>
        <taxon>Bacteria</taxon>
        <taxon>Pseudomonadati</taxon>
        <taxon>Pseudomonadota</taxon>
        <taxon>Alphaproteobacteria</taxon>
        <taxon>Acetobacterales</taxon>
        <taxon>Acetobacteraceae</taxon>
        <taxon>Sorlinia</taxon>
    </lineage>
</organism>
<gene>
    <name evidence="3" type="ORF">DOFOFD_10800</name>
</gene>
<comment type="caution">
    <text evidence="3">The sequence shown here is derived from an EMBL/GenBank/DDBJ whole genome shotgun (WGS) entry which is preliminary data.</text>
</comment>
<sequence length="361" mass="40376">MKIAYLINSVEGGGAAFPVPDIVQVLQSRGHEVVIFALTPRDRLAAPNITAAGIRLEIREGGTKDHLAAYYWLARRLAAYRPDLVWTSLTRATLLGQLWARKHHVPTVHWQHSAHLKPANAFLLRRIRRWSHLWIADSQCVYDMARRRLGLSEKSLTCWPIFRADESHPVSAKWREGNPIRVGTLGRLHPVKGYKTLVQAAALLKKNPEIPAFEVEIAGEGIEREELEAEILVSQAPVRLLGHVEDTKRFLKRLHIYMQPSLWEGFCLAAHEAMLSGLPVIATPAGEIPHSVTSETGIIIPKLDAQHLADAMAQLMLKADTLHDMGQKARERVLARFGTAIFNAKGHAILHGIEDWMSSRA</sequence>
<proteinExistence type="predicted"/>
<dbReference type="Gene3D" id="3.40.50.2000">
    <property type="entry name" value="Glycogen Phosphorylase B"/>
    <property type="match status" value="2"/>
</dbReference>
<dbReference type="InterPro" id="IPR050194">
    <property type="entry name" value="Glycosyltransferase_grp1"/>
</dbReference>
<dbReference type="SUPFAM" id="SSF53756">
    <property type="entry name" value="UDP-Glycosyltransferase/glycogen phosphorylase"/>
    <property type="match status" value="1"/>
</dbReference>
<dbReference type="PANTHER" id="PTHR45947:SF3">
    <property type="entry name" value="SULFOQUINOVOSYL TRANSFERASE SQD2"/>
    <property type="match status" value="1"/>
</dbReference>
<evidence type="ECO:0000313" key="4">
    <source>
        <dbReference type="Proteomes" id="UP001312908"/>
    </source>
</evidence>
<evidence type="ECO:0000313" key="3">
    <source>
        <dbReference type="EMBL" id="MEE8659494.1"/>
    </source>
</evidence>
<dbReference type="InterPro" id="IPR001296">
    <property type="entry name" value="Glyco_trans_1"/>
</dbReference>
<evidence type="ECO:0000259" key="1">
    <source>
        <dbReference type="Pfam" id="PF00534"/>
    </source>
</evidence>
<dbReference type="EMBL" id="JAWJZY010000005">
    <property type="protein sequence ID" value="MEE8659494.1"/>
    <property type="molecule type" value="Genomic_DNA"/>
</dbReference>
<dbReference type="InterPro" id="IPR028098">
    <property type="entry name" value="Glyco_trans_4-like_N"/>
</dbReference>
<dbReference type="Pfam" id="PF13439">
    <property type="entry name" value="Glyco_transf_4"/>
    <property type="match status" value="1"/>
</dbReference>
<dbReference type="PANTHER" id="PTHR45947">
    <property type="entry name" value="SULFOQUINOVOSYL TRANSFERASE SQD2"/>
    <property type="match status" value="1"/>
</dbReference>
<protein>
    <submittedName>
        <fullName evidence="3">Glycosyl transferase group 1</fullName>
    </submittedName>
</protein>
<reference evidence="3 4" key="1">
    <citation type="submission" date="2023-10" db="EMBL/GenBank/DDBJ databases">
        <title>Sorlinia euscelidii gen. nov., sp. nov., an acetic acid bacteria isolated from the gut of Euscelidius variegatus emitter.</title>
        <authorList>
            <person name="Michoud G."/>
            <person name="Marasco R."/>
            <person name="Seferji K."/>
            <person name="Gonella E."/>
            <person name="Garuglieri E."/>
            <person name="Alma A."/>
            <person name="Mapelli F."/>
            <person name="Borin S."/>
            <person name="Daffonchio D."/>
            <person name="Crotti E."/>
        </authorList>
    </citation>
    <scope>NUCLEOTIDE SEQUENCE [LARGE SCALE GENOMIC DNA]</scope>
    <source>
        <strain evidence="3 4">EV16P</strain>
    </source>
</reference>
<accession>A0ABU7U3R5</accession>
<feature type="domain" description="Glycosyltransferase subfamily 4-like N-terminal" evidence="2">
    <location>
        <begin position="13"/>
        <end position="160"/>
    </location>
</feature>
<dbReference type="Pfam" id="PF00534">
    <property type="entry name" value="Glycos_transf_1"/>
    <property type="match status" value="1"/>
</dbReference>
<name>A0ABU7U3R5_9PROT</name>